<name>A0A3E0GUX8_9PSEU</name>
<dbReference type="AlphaFoldDB" id="A0A3E0GUX8"/>
<keyword evidence="7" id="KW-1185">Reference proteome</keyword>
<dbReference type="InterPro" id="IPR050214">
    <property type="entry name" value="Cys_Synth/Cystath_Beta-Synth"/>
</dbReference>
<evidence type="ECO:0000313" key="7">
    <source>
        <dbReference type="Proteomes" id="UP000256269"/>
    </source>
</evidence>
<evidence type="ECO:0000256" key="1">
    <source>
        <dbReference type="ARBA" id="ARBA00001933"/>
    </source>
</evidence>
<gene>
    <name evidence="6" type="ORF">BCF44_13123</name>
</gene>
<dbReference type="PANTHER" id="PTHR10314">
    <property type="entry name" value="CYSTATHIONINE BETA-SYNTHASE"/>
    <property type="match status" value="1"/>
</dbReference>
<sequence length="317" mass="33386">MPIISSPVDFNADDVYLDLRASLAVPLLIKCEGFNFARSIKLKAASEMVAAAERDGTLTAGSTIVESSSGNLGVALSVIAASRGYHFICVTDVRCTASSQRAMEALGTEVHVIREPAPVGGFLEARLEQVRTLCAENPEAVWLDQYHNENNWGAHYRRTGPALLRAFPGLDVLFVGAGTAGTLMGCARYLRDAGSSATVVAVDAAGSVTFGGPSGVRMIPGLGAGVRPALLDESYVDEVVIVEEQDTVRTCRALAAKGMLFGGSTGTVVGGAIRWLADHRDGRDVTAVAIAPDFGESYLDSVYDDGWTEEFGLAPRG</sequence>
<dbReference type="Gene3D" id="3.40.50.1100">
    <property type="match status" value="2"/>
</dbReference>
<reference evidence="6 7" key="1">
    <citation type="submission" date="2018-08" db="EMBL/GenBank/DDBJ databases">
        <title>Genomic Encyclopedia of Archaeal and Bacterial Type Strains, Phase II (KMG-II): from individual species to whole genera.</title>
        <authorList>
            <person name="Goeker M."/>
        </authorList>
    </citation>
    <scope>NUCLEOTIDE SEQUENCE [LARGE SCALE GENOMIC DNA]</scope>
    <source>
        <strain evidence="6 7">DSM 45791</strain>
    </source>
</reference>
<dbReference type="GO" id="GO:1901605">
    <property type="term" value="P:alpha-amino acid metabolic process"/>
    <property type="evidence" value="ECO:0007669"/>
    <property type="project" value="UniProtKB-ARBA"/>
</dbReference>
<comment type="subunit">
    <text evidence="2">Homodimer.</text>
</comment>
<dbReference type="InterPro" id="IPR036052">
    <property type="entry name" value="TrpB-like_PALP_sf"/>
</dbReference>
<dbReference type="InterPro" id="IPR001926">
    <property type="entry name" value="TrpB-like_PALP"/>
</dbReference>
<dbReference type="CDD" id="cd01561">
    <property type="entry name" value="CBS_like"/>
    <property type="match status" value="1"/>
</dbReference>
<evidence type="ECO:0000256" key="2">
    <source>
        <dbReference type="ARBA" id="ARBA00011738"/>
    </source>
</evidence>
<evidence type="ECO:0000256" key="3">
    <source>
        <dbReference type="ARBA" id="ARBA00022679"/>
    </source>
</evidence>
<dbReference type="EMBL" id="QUNO01000031">
    <property type="protein sequence ID" value="REH26968.1"/>
    <property type="molecule type" value="Genomic_DNA"/>
</dbReference>
<proteinExistence type="predicted"/>
<keyword evidence="4" id="KW-0663">Pyridoxal phosphate</keyword>
<comment type="caution">
    <text evidence="6">The sequence shown here is derived from an EMBL/GenBank/DDBJ whole genome shotgun (WGS) entry which is preliminary data.</text>
</comment>
<organism evidence="6 7">
    <name type="scientific">Kutzneria buriramensis</name>
    <dbReference type="NCBI Taxonomy" id="1045776"/>
    <lineage>
        <taxon>Bacteria</taxon>
        <taxon>Bacillati</taxon>
        <taxon>Actinomycetota</taxon>
        <taxon>Actinomycetes</taxon>
        <taxon>Pseudonocardiales</taxon>
        <taxon>Pseudonocardiaceae</taxon>
        <taxon>Kutzneria</taxon>
    </lineage>
</organism>
<dbReference type="NCBIfam" id="TIGR03945">
    <property type="entry name" value="PLP_SbnA_fam"/>
    <property type="match status" value="1"/>
</dbReference>
<evidence type="ECO:0000313" key="6">
    <source>
        <dbReference type="EMBL" id="REH26968.1"/>
    </source>
</evidence>
<dbReference type="GO" id="GO:0016740">
    <property type="term" value="F:transferase activity"/>
    <property type="evidence" value="ECO:0007669"/>
    <property type="project" value="UniProtKB-KW"/>
</dbReference>
<evidence type="ECO:0000259" key="5">
    <source>
        <dbReference type="Pfam" id="PF00291"/>
    </source>
</evidence>
<dbReference type="Pfam" id="PF00291">
    <property type="entry name" value="PALP"/>
    <property type="match status" value="1"/>
</dbReference>
<keyword evidence="3" id="KW-0808">Transferase</keyword>
<dbReference type="RefSeq" id="WP_116181806.1">
    <property type="nucleotide sequence ID" value="NZ_CP144375.1"/>
</dbReference>
<dbReference type="InterPro" id="IPR023927">
    <property type="entry name" value="SbnA"/>
</dbReference>
<evidence type="ECO:0000256" key="4">
    <source>
        <dbReference type="ARBA" id="ARBA00022898"/>
    </source>
</evidence>
<accession>A0A3E0GUX8</accession>
<dbReference type="Proteomes" id="UP000256269">
    <property type="component" value="Unassembled WGS sequence"/>
</dbReference>
<feature type="domain" description="Tryptophan synthase beta chain-like PALP" evidence="5">
    <location>
        <begin position="21"/>
        <end position="289"/>
    </location>
</feature>
<dbReference type="OrthoDB" id="5176350at2"/>
<dbReference type="SUPFAM" id="SSF53686">
    <property type="entry name" value="Tryptophan synthase beta subunit-like PLP-dependent enzymes"/>
    <property type="match status" value="1"/>
</dbReference>
<comment type="cofactor">
    <cofactor evidence="1">
        <name>pyridoxal 5'-phosphate</name>
        <dbReference type="ChEBI" id="CHEBI:597326"/>
    </cofactor>
</comment>
<protein>
    <submittedName>
        <fullName evidence="6">Cysteine synthase A</fullName>
    </submittedName>
</protein>